<evidence type="ECO:0000313" key="3">
    <source>
        <dbReference type="EMBL" id="OCA92840.1"/>
    </source>
</evidence>
<feature type="coiled-coil region" evidence="1">
    <location>
        <begin position="48"/>
        <end position="154"/>
    </location>
</feature>
<feature type="signal peptide" evidence="2">
    <location>
        <begin position="1"/>
        <end position="25"/>
    </location>
</feature>
<organism evidence="3 4">
    <name type="scientific">Pseudobacillus wudalianchiensis</name>
    <dbReference type="NCBI Taxonomy" id="1743143"/>
    <lineage>
        <taxon>Bacteria</taxon>
        <taxon>Bacillati</taxon>
        <taxon>Bacillota</taxon>
        <taxon>Bacilli</taxon>
        <taxon>Bacillales</taxon>
        <taxon>Bacillaceae</taxon>
        <taxon>Pseudobacillus</taxon>
    </lineage>
</organism>
<dbReference type="RefSeq" id="WP_065409293.1">
    <property type="nucleotide sequence ID" value="NZ_MAYT01000001.1"/>
</dbReference>
<dbReference type="EMBL" id="MAYT01000001">
    <property type="protein sequence ID" value="OCA92840.1"/>
    <property type="molecule type" value="Genomic_DNA"/>
</dbReference>
<sequence length="167" mass="18153">MKKTMIKIAGCALAFSLAAVPTVDAAKPVTKGKVTAVSKAPQKETAKQKAAAQQLTAVNRNIDKVEKNAASLMNKIDEFYAASATQETEKGFFKSFSAKLNANSKQLDSYKKQIDQVARKYGKTAAVTDSYTKAANVQTIIQEEVNRLKELHQNFIPEQAAELPAES</sequence>
<evidence type="ECO:0000256" key="2">
    <source>
        <dbReference type="SAM" id="SignalP"/>
    </source>
</evidence>
<reference evidence="4" key="1">
    <citation type="submission" date="2016-05" db="EMBL/GenBank/DDBJ databases">
        <authorList>
            <person name="Liu B."/>
            <person name="Wang J."/>
            <person name="Zhu Y."/>
            <person name="Liu G."/>
            <person name="Chen Q."/>
            <person name="Chen Z."/>
            <person name="Lan J."/>
            <person name="Che J."/>
            <person name="Ge C."/>
            <person name="Shi H."/>
            <person name="Pan Z."/>
            <person name="Liu X."/>
        </authorList>
    </citation>
    <scope>NUCLEOTIDE SEQUENCE [LARGE SCALE GENOMIC DNA]</scope>
    <source>
        <strain evidence="4">FJAT-27215</strain>
    </source>
</reference>
<evidence type="ECO:0000256" key="1">
    <source>
        <dbReference type="SAM" id="Coils"/>
    </source>
</evidence>
<accession>A0A1B9B9S2</accession>
<name>A0A1B9B9S2_9BACI</name>
<feature type="chain" id="PRO_5008622545" evidence="2">
    <location>
        <begin position="26"/>
        <end position="167"/>
    </location>
</feature>
<comment type="caution">
    <text evidence="3">The sequence shown here is derived from an EMBL/GenBank/DDBJ whole genome shotgun (WGS) entry which is preliminary data.</text>
</comment>
<keyword evidence="2" id="KW-0732">Signal</keyword>
<dbReference type="AlphaFoldDB" id="A0A1B9B9S2"/>
<keyword evidence="4" id="KW-1185">Reference proteome</keyword>
<gene>
    <name evidence="3" type="ORF">A8F95_03905</name>
</gene>
<proteinExistence type="predicted"/>
<dbReference type="Proteomes" id="UP000092578">
    <property type="component" value="Unassembled WGS sequence"/>
</dbReference>
<evidence type="ECO:0000313" key="4">
    <source>
        <dbReference type="Proteomes" id="UP000092578"/>
    </source>
</evidence>
<protein>
    <submittedName>
        <fullName evidence="3">Uncharacterized protein</fullName>
    </submittedName>
</protein>
<keyword evidence="1" id="KW-0175">Coiled coil</keyword>